<dbReference type="PANTHER" id="PTHR16181">
    <property type="entry name" value="PROTEIN FAM83A-RELATED"/>
    <property type="match status" value="1"/>
</dbReference>
<comment type="caution">
    <text evidence="4">The sequence shown here is derived from an EMBL/GenBank/DDBJ whole genome shotgun (WGS) entry which is preliminary data.</text>
</comment>
<gene>
    <name evidence="4" type="ORF">Q5P01_025609</name>
</gene>
<dbReference type="InterPro" id="IPR050944">
    <property type="entry name" value="FAM83"/>
</dbReference>
<feature type="compositionally biased region" description="Polar residues" evidence="2">
    <location>
        <begin position="484"/>
        <end position="497"/>
    </location>
</feature>
<dbReference type="Pfam" id="PF07894">
    <property type="entry name" value="SACK1"/>
    <property type="match status" value="1"/>
</dbReference>
<name>A0AA88IR62_CHASR</name>
<protein>
    <recommendedName>
        <fullName evidence="3">Scaffolding anchor of CK1 domain-containing protein</fullName>
    </recommendedName>
</protein>
<evidence type="ECO:0000256" key="1">
    <source>
        <dbReference type="ARBA" id="ARBA00006937"/>
    </source>
</evidence>
<dbReference type="AlphaFoldDB" id="A0AA88IR62"/>
<feature type="region of interest" description="Disordered" evidence="2">
    <location>
        <begin position="462"/>
        <end position="501"/>
    </location>
</feature>
<dbReference type="SUPFAM" id="SSF56024">
    <property type="entry name" value="Phospholipase D/nuclease"/>
    <property type="match status" value="1"/>
</dbReference>
<evidence type="ECO:0000313" key="4">
    <source>
        <dbReference type="EMBL" id="KAK2817418.1"/>
    </source>
</evidence>
<evidence type="ECO:0000256" key="2">
    <source>
        <dbReference type="SAM" id="MobiDB-lite"/>
    </source>
</evidence>
<dbReference type="GO" id="GO:0019901">
    <property type="term" value="F:protein kinase binding"/>
    <property type="evidence" value="ECO:0007669"/>
    <property type="project" value="TreeGrafter"/>
</dbReference>
<dbReference type="EMBL" id="JAUPFM010000021">
    <property type="protein sequence ID" value="KAK2817418.1"/>
    <property type="molecule type" value="Genomic_DNA"/>
</dbReference>
<dbReference type="InterPro" id="IPR012461">
    <property type="entry name" value="SACK1"/>
</dbReference>
<proteinExistence type="inferred from homology"/>
<dbReference type="GO" id="GO:0007165">
    <property type="term" value="P:signal transduction"/>
    <property type="evidence" value="ECO:0007669"/>
    <property type="project" value="TreeGrafter"/>
</dbReference>
<sequence>MSLSVRRVRFFPQALERTLAFPRPLPPGQVRGNVPGFPHLSWRHLTCDDVLHLRVRVSELREDPASPRPPPPPPPPAAMAESQLVCMEDGRIGAKVPETKPEFYYSEEQRVAVEELLKNGDGAFKTRLKEDNAKDFLSAREVKLLVGSFKVYESGESAESGESGSGRVSAGSDADSGVHSTYWPQMSDTEVPPLDMGWPSSGLFKGVTRVAVHTHPPKDGGPHIKEVVRRLIQEANKVIAIVMDLLTDLHILQDLMDAAFRRSVPVYILLDVQGVPHFLDMCSRLQIGSQHLRNLRARTLQGVGMGLSFGRLPGSVCNKYMLVDGDKVVFGSYSFSWSTSRIDRNMVTVMTGQVVDFFDQDFRELYAISEKLDLYKEFHVSPPTATVSAITRSRAESKRPPQPAVTSRFQVALGDSRKANIQVPAHKYHNPKYLLALGEIPRPTASLQETTRAKRATIRAEVAAEMNPGSPTLASSEKMGQLSPLPSQAPSDSQSPNGVAWDKKGKFTWSAKFFKGKSSRKQTVNSPANSTALSVTETGQTDESLDNVEVTVITPTRSKSKKLPKLSLRSGSEQTVSGGQDNESRRRNKESCKLS</sequence>
<feature type="region of interest" description="Disordered" evidence="2">
    <location>
        <begin position="518"/>
        <end position="595"/>
    </location>
</feature>
<feature type="region of interest" description="Disordered" evidence="2">
    <location>
        <begin position="388"/>
        <end position="408"/>
    </location>
</feature>
<feature type="region of interest" description="Disordered" evidence="2">
    <location>
        <begin position="155"/>
        <end position="175"/>
    </location>
</feature>
<evidence type="ECO:0000313" key="5">
    <source>
        <dbReference type="Proteomes" id="UP001187415"/>
    </source>
</evidence>
<feature type="domain" description="Scaffolding anchor of CK1" evidence="3">
    <location>
        <begin position="95"/>
        <end position="370"/>
    </location>
</feature>
<feature type="compositionally biased region" description="Low complexity" evidence="2">
    <location>
        <begin position="155"/>
        <end position="172"/>
    </location>
</feature>
<keyword evidence="5" id="KW-1185">Reference proteome</keyword>
<reference evidence="4" key="1">
    <citation type="submission" date="2023-07" db="EMBL/GenBank/DDBJ databases">
        <title>Chromosome-level Genome Assembly of Striped Snakehead (Channa striata).</title>
        <authorList>
            <person name="Liu H."/>
        </authorList>
    </citation>
    <scope>NUCLEOTIDE SEQUENCE</scope>
    <source>
        <strain evidence="4">Gz</strain>
        <tissue evidence="4">Muscle</tissue>
    </source>
</reference>
<feature type="compositionally biased region" description="Basic and acidic residues" evidence="2">
    <location>
        <begin position="582"/>
        <end position="595"/>
    </location>
</feature>
<feature type="compositionally biased region" description="Polar residues" evidence="2">
    <location>
        <begin position="521"/>
        <end position="542"/>
    </location>
</feature>
<dbReference type="Proteomes" id="UP001187415">
    <property type="component" value="Unassembled WGS sequence"/>
</dbReference>
<accession>A0AA88IR62</accession>
<feature type="compositionally biased region" description="Polar residues" evidence="2">
    <location>
        <begin position="571"/>
        <end position="581"/>
    </location>
</feature>
<feature type="region of interest" description="Disordered" evidence="2">
    <location>
        <begin position="60"/>
        <end position="79"/>
    </location>
</feature>
<organism evidence="4 5">
    <name type="scientific">Channa striata</name>
    <name type="common">Snakehead murrel</name>
    <name type="synonym">Ophicephalus striatus</name>
    <dbReference type="NCBI Taxonomy" id="64152"/>
    <lineage>
        <taxon>Eukaryota</taxon>
        <taxon>Metazoa</taxon>
        <taxon>Chordata</taxon>
        <taxon>Craniata</taxon>
        <taxon>Vertebrata</taxon>
        <taxon>Euteleostomi</taxon>
        <taxon>Actinopterygii</taxon>
        <taxon>Neopterygii</taxon>
        <taxon>Teleostei</taxon>
        <taxon>Neoteleostei</taxon>
        <taxon>Acanthomorphata</taxon>
        <taxon>Anabantaria</taxon>
        <taxon>Anabantiformes</taxon>
        <taxon>Channoidei</taxon>
        <taxon>Channidae</taxon>
        <taxon>Channa</taxon>
    </lineage>
</organism>
<feature type="compositionally biased region" description="Pro residues" evidence="2">
    <location>
        <begin position="66"/>
        <end position="77"/>
    </location>
</feature>
<dbReference type="Gene3D" id="3.30.870.10">
    <property type="entry name" value="Endonuclease Chain A"/>
    <property type="match status" value="1"/>
</dbReference>
<dbReference type="PANTHER" id="PTHR16181:SF17">
    <property type="entry name" value="FAMILY WITH SEQUENCE SIMILARITY 83 MEMBER FB"/>
    <property type="match status" value="1"/>
</dbReference>
<comment type="similarity">
    <text evidence="1">Belongs to the FAM83 family.</text>
</comment>
<evidence type="ECO:0000259" key="3">
    <source>
        <dbReference type="Pfam" id="PF07894"/>
    </source>
</evidence>